<dbReference type="KEGG" id="strg:SRT_20140"/>
<protein>
    <submittedName>
        <fullName evidence="1">Uncharacterized protein</fullName>
    </submittedName>
</protein>
<keyword evidence="2" id="KW-1185">Reference proteome</keyword>
<dbReference type="RefSeq" id="WP_128833946.1">
    <property type="nucleotide sequence ID" value="NZ_AP014612.1"/>
</dbReference>
<dbReference type="InterPro" id="IPR052767">
    <property type="entry name" value="Bact_com_dev_regulator"/>
</dbReference>
<dbReference type="Pfam" id="PF06133">
    <property type="entry name" value="Com_YlbF"/>
    <property type="match status" value="1"/>
</dbReference>
<dbReference type="Gene3D" id="1.20.1500.10">
    <property type="entry name" value="YheA/YmcA-like"/>
    <property type="match status" value="1"/>
</dbReference>
<name>A0A1L7LM25_9STRE</name>
<organism evidence="1 2">
    <name type="scientific">Streptococcus troglodytae</name>
    <dbReference type="NCBI Taxonomy" id="1111760"/>
    <lineage>
        <taxon>Bacteria</taxon>
        <taxon>Bacillati</taxon>
        <taxon>Bacillota</taxon>
        <taxon>Bacilli</taxon>
        <taxon>Lactobacillales</taxon>
        <taxon>Streptococcaceae</taxon>
        <taxon>Streptococcus</taxon>
    </lineage>
</organism>
<dbReference type="PANTHER" id="PTHR38448:SF1">
    <property type="entry name" value="YLBF FAMILY REGULATOR"/>
    <property type="match status" value="1"/>
</dbReference>
<accession>A0A1L7LM25</accession>
<sequence length="115" mass="13263">MSSFEEALNHLIELIGEHDSVRDYQAIEKKIKSLPELSKLAHDMKAYQQDAVLFQKIEKKRAQKEADQKAQQMGEDLDKLPIVQDYRAKMQDASDLLQYVTKTLEEKINEALGND</sequence>
<dbReference type="PANTHER" id="PTHR38448">
    <property type="entry name" value="REGULATORY PROTEIN YLBF-RELATED"/>
    <property type="match status" value="1"/>
</dbReference>
<evidence type="ECO:0000313" key="2">
    <source>
        <dbReference type="Proteomes" id="UP000217758"/>
    </source>
</evidence>
<dbReference type="AlphaFoldDB" id="A0A1L7LM25"/>
<dbReference type="PIRSF" id="PIRSF021287">
    <property type="entry name" value="Biofilm_formation_YmcA"/>
    <property type="match status" value="1"/>
</dbReference>
<evidence type="ECO:0000313" key="1">
    <source>
        <dbReference type="EMBL" id="BAQ25275.1"/>
    </source>
</evidence>
<dbReference type="InterPro" id="IPR016783">
    <property type="entry name" value="Biofilm_formation_YmcA"/>
</dbReference>
<dbReference type="InterPro" id="IPR010368">
    <property type="entry name" value="Com_YlbF"/>
</dbReference>
<dbReference type="InterPro" id="IPR023378">
    <property type="entry name" value="YheA/YmcA-like_dom_sf"/>
</dbReference>
<dbReference type="SUPFAM" id="SSF158622">
    <property type="entry name" value="YheA/YmcA-like"/>
    <property type="match status" value="1"/>
</dbReference>
<dbReference type="EMBL" id="AP014612">
    <property type="protein sequence ID" value="BAQ25275.1"/>
    <property type="molecule type" value="Genomic_DNA"/>
</dbReference>
<proteinExistence type="predicted"/>
<dbReference type="Proteomes" id="UP000217758">
    <property type="component" value="Chromosome"/>
</dbReference>
<reference evidence="1 2" key="1">
    <citation type="journal article" date="2016" name="Microbiol. Immunol.">
        <title>Complete genome sequence of Streptococcus troglodytae TKU31 isolated from the oral cavity of a chimpanzee (Pan troglodytes).</title>
        <authorList>
            <person name="Okamoto M."/>
            <person name="Naito M."/>
            <person name="Miyanohara M."/>
            <person name="Imai S."/>
            <person name="Nomura Y."/>
            <person name="Saito W."/>
            <person name="Momoi Y."/>
            <person name="Takada K."/>
            <person name="Miyabe-Nishiwaki T."/>
            <person name="Tomonaga M."/>
            <person name="Hanada N."/>
        </authorList>
    </citation>
    <scope>NUCLEOTIDE SEQUENCE [LARGE SCALE GENOMIC DNA]</scope>
    <source>
        <strain evidence="2">TKU 31</strain>
    </source>
</reference>
<gene>
    <name evidence="1" type="ORF">SRT_20140</name>
</gene>